<keyword evidence="9" id="KW-1185">Reference proteome</keyword>
<dbReference type="RefSeq" id="XP_068359497.1">
    <property type="nucleotide sequence ID" value="XM_068492552.1"/>
</dbReference>
<evidence type="ECO:0000256" key="1">
    <source>
        <dbReference type="ARBA" id="ARBA00022527"/>
    </source>
</evidence>
<dbReference type="Gene3D" id="1.10.510.10">
    <property type="entry name" value="Transferase(Phosphotransferase) domain 1"/>
    <property type="match status" value="1"/>
</dbReference>
<dbReference type="InterPro" id="IPR000719">
    <property type="entry name" value="Prot_kinase_dom"/>
</dbReference>
<evidence type="ECO:0000256" key="6">
    <source>
        <dbReference type="SAM" id="MobiDB-lite"/>
    </source>
</evidence>
<comment type="caution">
    <text evidence="8">The sequence shown here is derived from an EMBL/GenBank/DDBJ whole genome shotgun (WGS) entry which is preliminary data.</text>
</comment>
<dbReference type="InterPro" id="IPR011009">
    <property type="entry name" value="Kinase-like_dom_sf"/>
</dbReference>
<dbReference type="PROSITE" id="PS50011">
    <property type="entry name" value="PROTEIN_KINASE_DOM"/>
    <property type="match status" value="1"/>
</dbReference>
<dbReference type="SUPFAM" id="SSF56112">
    <property type="entry name" value="Protein kinase-like (PK-like)"/>
    <property type="match status" value="1"/>
</dbReference>
<dbReference type="GeneID" id="94827256"/>
<proteinExistence type="predicted"/>
<feature type="domain" description="Protein kinase" evidence="7">
    <location>
        <begin position="14"/>
        <end position="316"/>
    </location>
</feature>
<dbReference type="EMBL" id="MLAK01000727">
    <property type="protein sequence ID" value="OHT06361.1"/>
    <property type="molecule type" value="Genomic_DNA"/>
</dbReference>
<dbReference type="Pfam" id="PF00069">
    <property type="entry name" value="Pkinase"/>
    <property type="match status" value="2"/>
</dbReference>
<reference evidence="8" key="1">
    <citation type="submission" date="2016-10" db="EMBL/GenBank/DDBJ databases">
        <authorList>
            <person name="Benchimol M."/>
            <person name="Almeida L.G."/>
            <person name="Vasconcelos A.T."/>
            <person name="Perreira-Neves A."/>
            <person name="Rosa I.A."/>
            <person name="Tasca T."/>
            <person name="Bogo M.R."/>
            <person name="de Souza W."/>
        </authorList>
    </citation>
    <scope>NUCLEOTIDE SEQUENCE [LARGE SCALE GENOMIC DNA]</scope>
    <source>
        <strain evidence="8">K</strain>
    </source>
</reference>
<evidence type="ECO:0000256" key="4">
    <source>
        <dbReference type="ARBA" id="ARBA00022777"/>
    </source>
</evidence>
<dbReference type="VEuPathDB" id="TrichDB:TRFO_05545"/>
<dbReference type="PANTHER" id="PTHR24345">
    <property type="entry name" value="SERINE/THREONINE-PROTEIN KINASE PLK"/>
    <property type="match status" value="1"/>
</dbReference>
<evidence type="ECO:0000256" key="2">
    <source>
        <dbReference type="ARBA" id="ARBA00022679"/>
    </source>
</evidence>
<gene>
    <name evidence="8" type="ORF">TRFO_05545</name>
</gene>
<keyword evidence="5" id="KW-0067">ATP-binding</keyword>
<keyword evidence="3" id="KW-0547">Nucleotide-binding</keyword>
<dbReference type="InterPro" id="IPR008271">
    <property type="entry name" value="Ser/Thr_kinase_AS"/>
</dbReference>
<name>A0A1J4K4I8_9EUKA</name>
<feature type="region of interest" description="Disordered" evidence="6">
    <location>
        <begin position="165"/>
        <end position="189"/>
    </location>
</feature>
<keyword evidence="2" id="KW-0808">Transferase</keyword>
<dbReference type="GO" id="GO:0005634">
    <property type="term" value="C:nucleus"/>
    <property type="evidence" value="ECO:0007669"/>
    <property type="project" value="TreeGrafter"/>
</dbReference>
<dbReference type="PROSITE" id="PS00108">
    <property type="entry name" value="PROTEIN_KINASE_ST"/>
    <property type="match status" value="1"/>
</dbReference>
<evidence type="ECO:0000313" key="8">
    <source>
        <dbReference type="EMBL" id="OHT06361.1"/>
    </source>
</evidence>
<dbReference type="GO" id="GO:0005524">
    <property type="term" value="F:ATP binding"/>
    <property type="evidence" value="ECO:0007669"/>
    <property type="project" value="UniProtKB-KW"/>
</dbReference>
<protein>
    <recommendedName>
        <fullName evidence="7">Protein kinase domain-containing protein</fullName>
    </recommendedName>
</protein>
<evidence type="ECO:0000256" key="3">
    <source>
        <dbReference type="ARBA" id="ARBA00022741"/>
    </source>
</evidence>
<dbReference type="GO" id="GO:0004674">
    <property type="term" value="F:protein serine/threonine kinase activity"/>
    <property type="evidence" value="ECO:0007669"/>
    <property type="project" value="UniProtKB-KW"/>
</dbReference>
<evidence type="ECO:0000313" key="9">
    <source>
        <dbReference type="Proteomes" id="UP000179807"/>
    </source>
</evidence>
<dbReference type="OrthoDB" id="4062651at2759"/>
<dbReference type="SMART" id="SM00220">
    <property type="entry name" value="S_TKc"/>
    <property type="match status" value="1"/>
</dbReference>
<dbReference type="Proteomes" id="UP000179807">
    <property type="component" value="Unassembled WGS sequence"/>
</dbReference>
<organism evidence="8 9">
    <name type="scientific">Tritrichomonas foetus</name>
    <dbReference type="NCBI Taxonomy" id="1144522"/>
    <lineage>
        <taxon>Eukaryota</taxon>
        <taxon>Metamonada</taxon>
        <taxon>Parabasalia</taxon>
        <taxon>Tritrichomonadida</taxon>
        <taxon>Tritrichomonadidae</taxon>
        <taxon>Tritrichomonas</taxon>
    </lineage>
</organism>
<dbReference type="AlphaFoldDB" id="A0A1J4K4I8"/>
<evidence type="ECO:0000256" key="5">
    <source>
        <dbReference type="ARBA" id="ARBA00022840"/>
    </source>
</evidence>
<dbReference type="CDD" id="cd14014">
    <property type="entry name" value="STKc_PknB_like"/>
    <property type="match status" value="1"/>
</dbReference>
<dbReference type="Gene3D" id="3.30.200.20">
    <property type="entry name" value="Phosphorylase Kinase, domain 1"/>
    <property type="match status" value="1"/>
</dbReference>
<keyword evidence="1" id="KW-0723">Serine/threonine-protein kinase</keyword>
<keyword evidence="4" id="KW-0418">Kinase</keyword>
<sequence length="342" mass="39815">MQQKHAPPTRIRRYRLLSLIGSTLNSDVYVAVVPSTNQKIVMKLIPHVKNEDEEIPFPSRMETIERECQIHRRLSHPYIMPVVDTFDYQNFRVILMPRAFGGSLGERKIRDPKSVTKIMYRSLKALQYLHVCNILHGDIKPTNIMIDNITDSDSKSFDSFSKNDFKDHKNDSKCEFSRNDSKSDTKNDQQKYCEEPVPLFIDFGHARELSNKHFCHCHNMTCSFSSPELLALKPHSFPSDIWSLAATFIFMITGREILRLKNIEIMAKEALNLKLTFNEREYSNYPSSLQDLLQSMLNRAPEKRPNVHKCLAHEFFEEMLGAGWIRRENDRVPPIPAKERLC</sequence>
<evidence type="ECO:0000259" key="7">
    <source>
        <dbReference type="PROSITE" id="PS50011"/>
    </source>
</evidence>
<dbReference type="PANTHER" id="PTHR24345:SF0">
    <property type="entry name" value="CELL CYCLE SERINE_THREONINE-PROTEIN KINASE CDC5_MSD2"/>
    <property type="match status" value="1"/>
</dbReference>
<accession>A0A1J4K4I8</accession>